<keyword evidence="1" id="KW-0472">Membrane</keyword>
<protein>
    <submittedName>
        <fullName evidence="2">Uncharacterized protein</fullName>
    </submittedName>
</protein>
<evidence type="ECO:0000313" key="3">
    <source>
        <dbReference type="Proteomes" id="UP000243904"/>
    </source>
</evidence>
<keyword evidence="1" id="KW-0812">Transmembrane</keyword>
<name>A0A1H1Q1Z4_9BRAD</name>
<dbReference type="EMBL" id="LT629750">
    <property type="protein sequence ID" value="SDS17522.1"/>
    <property type="molecule type" value="Genomic_DNA"/>
</dbReference>
<proteinExistence type="predicted"/>
<dbReference type="AlphaFoldDB" id="A0A1H1Q1Z4"/>
<gene>
    <name evidence="2" type="ORF">SAMN05444158_1241</name>
</gene>
<evidence type="ECO:0000256" key="1">
    <source>
        <dbReference type="SAM" id="Phobius"/>
    </source>
</evidence>
<dbReference type="Proteomes" id="UP000243904">
    <property type="component" value="Chromosome I"/>
</dbReference>
<feature type="transmembrane region" description="Helical" evidence="1">
    <location>
        <begin position="32"/>
        <end position="52"/>
    </location>
</feature>
<reference evidence="3" key="1">
    <citation type="submission" date="2016-10" db="EMBL/GenBank/DDBJ databases">
        <authorList>
            <person name="Varghese N."/>
            <person name="Submissions S."/>
        </authorList>
    </citation>
    <scope>NUCLEOTIDE SEQUENCE [LARGE SCALE GENOMIC DNA]</scope>
    <source>
        <strain evidence="3">GAS369</strain>
    </source>
</reference>
<accession>A0A1H1Q1Z4</accession>
<keyword evidence="1" id="KW-1133">Transmembrane helix</keyword>
<keyword evidence="3" id="KW-1185">Reference proteome</keyword>
<dbReference type="RefSeq" id="WP_146686642.1">
    <property type="nucleotide sequence ID" value="NZ_LT629750.1"/>
</dbReference>
<sequence length="187" mass="19554">MGHQRAYLAAVGGKRRDNQTNQTTSKFSVVRALLFGAIAMCAASIFSTATYAQSGPFTGMAGFWSGSGTVTLDDGSNERIRCRASYAVGAGGNGLNQTLTCASDSYKFDLRTNIVAEGGTISGTWSESSRNVNGSIQGRGGNGNFQVEANAPGFNANISLTTRGNKQSVVIRSESQFKAATIALTRS</sequence>
<organism evidence="2 3">
    <name type="scientific">Bradyrhizobium canariense</name>
    <dbReference type="NCBI Taxonomy" id="255045"/>
    <lineage>
        <taxon>Bacteria</taxon>
        <taxon>Pseudomonadati</taxon>
        <taxon>Pseudomonadota</taxon>
        <taxon>Alphaproteobacteria</taxon>
        <taxon>Hyphomicrobiales</taxon>
        <taxon>Nitrobacteraceae</taxon>
        <taxon>Bradyrhizobium</taxon>
    </lineage>
</organism>
<evidence type="ECO:0000313" key="2">
    <source>
        <dbReference type="EMBL" id="SDS17522.1"/>
    </source>
</evidence>